<accession>A0A0N1H659</accession>
<dbReference type="RefSeq" id="XP_017996696.1">
    <property type="nucleotide sequence ID" value="XM_018150569.1"/>
</dbReference>
<protein>
    <submittedName>
        <fullName evidence="1">Uncharacterized protein</fullName>
    </submittedName>
</protein>
<evidence type="ECO:0000313" key="2">
    <source>
        <dbReference type="Proteomes" id="UP000038010"/>
    </source>
</evidence>
<dbReference type="Proteomes" id="UP000038010">
    <property type="component" value="Unassembled WGS sequence"/>
</dbReference>
<dbReference type="GeneID" id="28742449"/>
<dbReference type="EMBL" id="LFJN01000029">
    <property type="protein sequence ID" value="KPI36733.1"/>
    <property type="molecule type" value="Genomic_DNA"/>
</dbReference>
<gene>
    <name evidence="1" type="ORF">AB675_9989</name>
</gene>
<dbReference type="AlphaFoldDB" id="A0A0N1H659"/>
<comment type="caution">
    <text evidence="1">The sequence shown here is derived from an EMBL/GenBank/DDBJ whole genome shotgun (WGS) entry which is preliminary data.</text>
</comment>
<name>A0A0N1H659_9EURO</name>
<organism evidence="1 2">
    <name type="scientific">Cyphellophora attinorum</name>
    <dbReference type="NCBI Taxonomy" id="1664694"/>
    <lineage>
        <taxon>Eukaryota</taxon>
        <taxon>Fungi</taxon>
        <taxon>Dikarya</taxon>
        <taxon>Ascomycota</taxon>
        <taxon>Pezizomycotina</taxon>
        <taxon>Eurotiomycetes</taxon>
        <taxon>Chaetothyriomycetidae</taxon>
        <taxon>Chaetothyriales</taxon>
        <taxon>Cyphellophoraceae</taxon>
        <taxon>Cyphellophora</taxon>
    </lineage>
</organism>
<proteinExistence type="predicted"/>
<dbReference type="VEuPathDB" id="FungiDB:AB675_9989"/>
<sequence length="123" mass="13500">MAMAQQMQGSWVRYRSRPLQRYPSDLEPVDVVELLESVRTRVEPDISVEVVFRSLVTTLAIPLDVLDAMVRSVEFLLRCTEVTAMAIMLAITPSISFGEVGVDMPDSGLANSSAYVFSVSVSG</sequence>
<keyword evidence="2" id="KW-1185">Reference proteome</keyword>
<reference evidence="1 2" key="1">
    <citation type="submission" date="2015-06" db="EMBL/GenBank/DDBJ databases">
        <title>Draft genome of the ant-associated black yeast Phialophora attae CBS 131958.</title>
        <authorList>
            <person name="Moreno L.F."/>
            <person name="Stielow B.J."/>
            <person name="de Hoog S."/>
            <person name="Vicente V.A."/>
            <person name="Weiss V.A."/>
            <person name="de Vries M."/>
            <person name="Cruz L.M."/>
            <person name="Souza E.M."/>
        </authorList>
    </citation>
    <scope>NUCLEOTIDE SEQUENCE [LARGE SCALE GENOMIC DNA]</scope>
    <source>
        <strain evidence="1 2">CBS 131958</strain>
    </source>
</reference>
<evidence type="ECO:0000313" key="1">
    <source>
        <dbReference type="EMBL" id="KPI36733.1"/>
    </source>
</evidence>